<comment type="caution">
    <text evidence="1">The sequence shown here is derived from an EMBL/GenBank/DDBJ whole genome shotgun (WGS) entry which is preliminary data.</text>
</comment>
<name>A0A9N9F2F4_9GLOM</name>
<proteinExistence type="predicted"/>
<dbReference type="AlphaFoldDB" id="A0A9N9F2F4"/>
<organism evidence="1 2">
    <name type="scientific">Ambispora leptoticha</name>
    <dbReference type="NCBI Taxonomy" id="144679"/>
    <lineage>
        <taxon>Eukaryota</taxon>
        <taxon>Fungi</taxon>
        <taxon>Fungi incertae sedis</taxon>
        <taxon>Mucoromycota</taxon>
        <taxon>Glomeromycotina</taxon>
        <taxon>Glomeromycetes</taxon>
        <taxon>Archaeosporales</taxon>
        <taxon>Ambisporaceae</taxon>
        <taxon>Ambispora</taxon>
    </lineage>
</organism>
<reference evidence="1" key="1">
    <citation type="submission" date="2021-06" db="EMBL/GenBank/DDBJ databases">
        <authorList>
            <person name="Kallberg Y."/>
            <person name="Tangrot J."/>
            <person name="Rosling A."/>
        </authorList>
    </citation>
    <scope>NUCLEOTIDE SEQUENCE</scope>
    <source>
        <strain evidence="1">FL130A</strain>
    </source>
</reference>
<gene>
    <name evidence="1" type="ORF">ALEPTO_LOCUS3693</name>
</gene>
<keyword evidence="2" id="KW-1185">Reference proteome</keyword>
<evidence type="ECO:0000313" key="1">
    <source>
        <dbReference type="EMBL" id="CAG8505330.1"/>
    </source>
</evidence>
<evidence type="ECO:0000313" key="2">
    <source>
        <dbReference type="Proteomes" id="UP000789508"/>
    </source>
</evidence>
<protein>
    <submittedName>
        <fullName evidence="1">3311_t:CDS:1</fullName>
    </submittedName>
</protein>
<dbReference type="EMBL" id="CAJVPS010000727">
    <property type="protein sequence ID" value="CAG8505330.1"/>
    <property type="molecule type" value="Genomic_DNA"/>
</dbReference>
<accession>A0A9N9F2F4</accession>
<dbReference type="Proteomes" id="UP000789508">
    <property type="component" value="Unassembled WGS sequence"/>
</dbReference>
<sequence length="148" mass="17572">MDEKSYLQLARLRKNCAVSLAMIIHSNHLLTGLLQPYIEIRVVRYYWKSQWIRAEYSYLACHPKKSMARTTRKFIILRTFDVHEGNLYGCHFFYRTQSEIERRINQLWRSHNNSPILLKDPSLEYLPKPNIIANIQQIEPCCTSGNSR</sequence>